<protein>
    <recommendedName>
        <fullName evidence="6">SsrA-binding protein</fullName>
    </recommendedName>
</protein>
<dbReference type="NCBIfam" id="NF003843">
    <property type="entry name" value="PRK05422.1"/>
    <property type="match status" value="1"/>
</dbReference>
<keyword evidence="2" id="KW-0694">RNA-binding</keyword>
<dbReference type="GO" id="GO:0003723">
    <property type="term" value="F:RNA binding"/>
    <property type="evidence" value="ECO:0007669"/>
    <property type="project" value="UniProtKB-KW"/>
</dbReference>
<accession>A0A7S4K422</accession>
<evidence type="ECO:0000256" key="2">
    <source>
        <dbReference type="ARBA" id="ARBA00022884"/>
    </source>
</evidence>
<dbReference type="InterPro" id="IPR000037">
    <property type="entry name" value="SsrA-bd_prot"/>
</dbReference>
<reference evidence="5" key="1">
    <citation type="submission" date="2021-01" db="EMBL/GenBank/DDBJ databases">
        <authorList>
            <person name="Corre E."/>
            <person name="Pelletier E."/>
            <person name="Niang G."/>
            <person name="Scheremetjew M."/>
            <person name="Finn R."/>
            <person name="Kale V."/>
            <person name="Holt S."/>
            <person name="Cochrane G."/>
            <person name="Meng A."/>
            <person name="Brown T."/>
            <person name="Cohen L."/>
        </authorList>
    </citation>
    <scope>NUCLEOTIDE SEQUENCE</scope>
    <source>
        <strain evidence="5">CCMP 2712</strain>
    </source>
</reference>
<name>A0A7S4K422_GUITH</name>
<organism evidence="5">
    <name type="scientific">Guillardia theta</name>
    <name type="common">Cryptophyte</name>
    <name type="synonym">Cryptomonas phi</name>
    <dbReference type="NCBI Taxonomy" id="55529"/>
    <lineage>
        <taxon>Eukaryota</taxon>
        <taxon>Cryptophyceae</taxon>
        <taxon>Pyrenomonadales</taxon>
        <taxon>Geminigeraceae</taxon>
        <taxon>Guillardia</taxon>
    </lineage>
</organism>
<keyword evidence="4" id="KW-0732">Signal</keyword>
<dbReference type="SUPFAM" id="SSF74982">
    <property type="entry name" value="Small protein B (SmpB)"/>
    <property type="match status" value="1"/>
</dbReference>
<evidence type="ECO:0008006" key="6">
    <source>
        <dbReference type="Google" id="ProtNLM"/>
    </source>
</evidence>
<feature type="signal peptide" evidence="4">
    <location>
        <begin position="1"/>
        <end position="25"/>
    </location>
</feature>
<dbReference type="HAMAP" id="MF_00023">
    <property type="entry name" value="SmpB"/>
    <property type="match status" value="1"/>
</dbReference>
<evidence type="ECO:0000256" key="4">
    <source>
        <dbReference type="SAM" id="SignalP"/>
    </source>
</evidence>
<feature type="chain" id="PRO_5030850631" description="SsrA-binding protein" evidence="4">
    <location>
        <begin position="26"/>
        <end position="231"/>
    </location>
</feature>
<dbReference type="AlphaFoldDB" id="A0A7S4K422"/>
<dbReference type="Pfam" id="PF01668">
    <property type="entry name" value="SmpB"/>
    <property type="match status" value="1"/>
</dbReference>
<dbReference type="InterPro" id="IPR023620">
    <property type="entry name" value="SmpB"/>
</dbReference>
<sequence length="231" mass="26079">MKPAPAMRDFLFVSLFLWITQTADGFLTPLNRLPCTNFFPQGCPLGFQYRLSPLAFGNSPRKDASICSVSMLAKQKGLRVGTVADNRAAKFNYEILDKIECGIILVGTEVKSCRAGKMNIEEGFARVDKNGALKLHNCHISRHMTTGTFFNHEEKRVRDLLAHKTEILKMAKAQDIKGNTLIPLRAYFNDRRLLKVEVGICRGKAKVDKREDMKKRDVGRDTKRELKAAGY</sequence>
<evidence type="ECO:0000256" key="3">
    <source>
        <dbReference type="SAM" id="MobiDB-lite"/>
    </source>
</evidence>
<evidence type="ECO:0000256" key="1">
    <source>
        <dbReference type="ARBA" id="ARBA00022490"/>
    </source>
</evidence>
<dbReference type="NCBIfam" id="TIGR00086">
    <property type="entry name" value="smpB"/>
    <property type="match status" value="1"/>
</dbReference>
<evidence type="ECO:0000313" key="5">
    <source>
        <dbReference type="EMBL" id="CAE2283344.1"/>
    </source>
</evidence>
<dbReference type="GO" id="GO:0070930">
    <property type="term" value="P:trans-translation-dependent protein tagging"/>
    <property type="evidence" value="ECO:0007669"/>
    <property type="project" value="TreeGrafter"/>
</dbReference>
<proteinExistence type="inferred from homology"/>
<dbReference type="GO" id="GO:0005829">
    <property type="term" value="C:cytosol"/>
    <property type="evidence" value="ECO:0007669"/>
    <property type="project" value="TreeGrafter"/>
</dbReference>
<dbReference type="PANTHER" id="PTHR30308:SF2">
    <property type="entry name" value="SSRA-BINDING PROTEIN"/>
    <property type="match status" value="1"/>
</dbReference>
<dbReference type="PANTHER" id="PTHR30308">
    <property type="entry name" value="TMRNA-BINDING COMPONENT OF TRANS-TRANSLATION TAGGING COMPLEX"/>
    <property type="match status" value="1"/>
</dbReference>
<feature type="region of interest" description="Disordered" evidence="3">
    <location>
        <begin position="211"/>
        <end position="231"/>
    </location>
</feature>
<keyword evidence="1" id="KW-0963">Cytoplasm</keyword>
<dbReference type="Gene3D" id="2.40.280.10">
    <property type="match status" value="1"/>
</dbReference>
<dbReference type="EMBL" id="HBKN01012182">
    <property type="protein sequence ID" value="CAE2283344.1"/>
    <property type="molecule type" value="Transcribed_RNA"/>
</dbReference>
<gene>
    <name evidence="5" type="ORF">GTHE00462_LOCUS9542</name>
</gene>